<dbReference type="InterPro" id="IPR007409">
    <property type="entry name" value="Restrct_endonuc_type1_HsdR_N"/>
</dbReference>
<dbReference type="InterPro" id="IPR051268">
    <property type="entry name" value="Type-I_R_enzyme_R_subunit"/>
</dbReference>
<dbReference type="EMBL" id="MTKO01000129">
    <property type="protein sequence ID" value="RWX43136.1"/>
    <property type="molecule type" value="Genomic_DNA"/>
</dbReference>
<evidence type="ECO:0000313" key="13">
    <source>
        <dbReference type="EMBL" id="RWX43136.1"/>
    </source>
</evidence>
<protein>
    <recommendedName>
        <fullName evidence="10">Type I restriction enzyme endonuclease subunit</fullName>
        <shortName evidence="10">R protein</shortName>
        <ecNumber evidence="10">3.1.21.3</ecNumber>
    </recommendedName>
</protein>
<dbReference type="Pfam" id="PF04313">
    <property type="entry name" value="HSDR_N"/>
    <property type="match status" value="1"/>
</dbReference>
<dbReference type="AlphaFoldDB" id="A0A3S3QFN0"/>
<dbReference type="NCBIfam" id="TIGR00348">
    <property type="entry name" value="hsdR"/>
    <property type="match status" value="1"/>
</dbReference>
<evidence type="ECO:0000256" key="6">
    <source>
        <dbReference type="ARBA" id="ARBA00022759"/>
    </source>
</evidence>
<keyword evidence="5 10" id="KW-0680">Restriction system</keyword>
<dbReference type="Gene3D" id="3.90.1570.50">
    <property type="match status" value="1"/>
</dbReference>
<evidence type="ECO:0000256" key="4">
    <source>
        <dbReference type="ARBA" id="ARBA00022741"/>
    </source>
</evidence>
<dbReference type="Gene3D" id="3.40.50.300">
    <property type="entry name" value="P-loop containing nucleotide triphosphate hydrolases"/>
    <property type="match status" value="2"/>
</dbReference>
<comment type="catalytic activity">
    <reaction evidence="1 10">
        <text>Endonucleolytic cleavage of DNA to give random double-stranded fragments with terminal 5'-phosphates, ATP is simultaneously hydrolyzed.</text>
        <dbReference type="EC" id="3.1.21.3"/>
    </reaction>
</comment>
<evidence type="ECO:0000256" key="7">
    <source>
        <dbReference type="ARBA" id="ARBA00022801"/>
    </source>
</evidence>
<dbReference type="PANTHER" id="PTHR30195:SF16">
    <property type="entry name" value="TYPE I RESTRICTION ENZYME ENDONUCLEASE SUBUNIT"/>
    <property type="match status" value="1"/>
</dbReference>
<feature type="region of interest" description="Disordered" evidence="11">
    <location>
        <begin position="543"/>
        <end position="562"/>
    </location>
</feature>
<keyword evidence="8 10" id="KW-0067">ATP-binding</keyword>
<feature type="domain" description="Helicase ATP-binding" evidence="12">
    <location>
        <begin position="253"/>
        <end position="418"/>
    </location>
</feature>
<dbReference type="GO" id="GO:0009035">
    <property type="term" value="F:type I site-specific deoxyribonuclease activity"/>
    <property type="evidence" value="ECO:0007669"/>
    <property type="project" value="UniProtKB-EC"/>
</dbReference>
<comment type="caution">
    <text evidence="13">The sequence shown here is derived from an EMBL/GenBank/DDBJ whole genome shotgun (WGS) entry which is preliminary data.</text>
</comment>
<keyword evidence="7 10" id="KW-0378">Hydrolase</keyword>
<accession>A0A3S3QFN0</accession>
<dbReference type="GO" id="GO:0003677">
    <property type="term" value="F:DNA binding"/>
    <property type="evidence" value="ECO:0007669"/>
    <property type="project" value="UniProtKB-KW"/>
</dbReference>
<keyword evidence="3" id="KW-0540">Nuclease</keyword>
<dbReference type="InterPro" id="IPR055180">
    <property type="entry name" value="HsdR_RecA-like_helicase_dom_2"/>
</dbReference>
<evidence type="ECO:0000256" key="2">
    <source>
        <dbReference type="ARBA" id="ARBA00008598"/>
    </source>
</evidence>
<evidence type="ECO:0000256" key="1">
    <source>
        <dbReference type="ARBA" id="ARBA00000851"/>
    </source>
</evidence>
<dbReference type="GO" id="GO:0005524">
    <property type="term" value="F:ATP binding"/>
    <property type="evidence" value="ECO:0007669"/>
    <property type="project" value="UniProtKB-KW"/>
</dbReference>
<dbReference type="InterPro" id="IPR014001">
    <property type="entry name" value="Helicase_ATP-bd"/>
</dbReference>
<dbReference type="InterPro" id="IPR004473">
    <property type="entry name" value="Restrct_endonuc_typeI_HsdR"/>
</dbReference>
<comment type="subunit">
    <text evidence="10">The type I restriction/modification system is composed of three polypeptides R, M and S.</text>
</comment>
<evidence type="ECO:0000256" key="8">
    <source>
        <dbReference type="ARBA" id="ARBA00022840"/>
    </source>
</evidence>
<keyword evidence="9 10" id="KW-0238">DNA-binding</keyword>
<dbReference type="Gene3D" id="1.20.58.910">
    <property type="match status" value="1"/>
</dbReference>
<organism evidence="13 14">
    <name type="scientific">Candidatus Electrothrix aarhusensis</name>
    <dbReference type="NCBI Taxonomy" id="1859131"/>
    <lineage>
        <taxon>Bacteria</taxon>
        <taxon>Pseudomonadati</taxon>
        <taxon>Thermodesulfobacteriota</taxon>
        <taxon>Desulfobulbia</taxon>
        <taxon>Desulfobulbales</taxon>
        <taxon>Desulfobulbaceae</taxon>
        <taxon>Candidatus Electrothrix</taxon>
    </lineage>
</organism>
<evidence type="ECO:0000256" key="3">
    <source>
        <dbReference type="ARBA" id="ARBA00022722"/>
    </source>
</evidence>
<dbReference type="Pfam" id="PF12008">
    <property type="entry name" value="EcoR124_C"/>
    <property type="match status" value="1"/>
</dbReference>
<dbReference type="PROSITE" id="PS51192">
    <property type="entry name" value="HELICASE_ATP_BIND_1"/>
    <property type="match status" value="1"/>
</dbReference>
<dbReference type="InterPro" id="IPR040980">
    <property type="entry name" value="SWI2_SNF2"/>
</dbReference>
<evidence type="ECO:0000256" key="11">
    <source>
        <dbReference type="SAM" id="MobiDB-lite"/>
    </source>
</evidence>
<dbReference type="Pfam" id="PF18766">
    <property type="entry name" value="SWI2_SNF2"/>
    <property type="match status" value="1"/>
</dbReference>
<keyword evidence="6" id="KW-0255">Endonuclease</keyword>
<dbReference type="CDD" id="cd22332">
    <property type="entry name" value="HsdR_N"/>
    <property type="match status" value="1"/>
</dbReference>
<dbReference type="SUPFAM" id="SSF52540">
    <property type="entry name" value="P-loop containing nucleoside triphosphate hydrolases"/>
    <property type="match status" value="2"/>
</dbReference>
<proteinExistence type="inferred from homology"/>
<gene>
    <name evidence="13" type="ORF">H206_00568</name>
</gene>
<evidence type="ECO:0000259" key="12">
    <source>
        <dbReference type="PROSITE" id="PS51192"/>
    </source>
</evidence>
<keyword evidence="14" id="KW-1185">Reference proteome</keyword>
<dbReference type="GO" id="GO:0009307">
    <property type="term" value="P:DNA restriction-modification system"/>
    <property type="evidence" value="ECO:0007669"/>
    <property type="project" value="UniProtKB-KW"/>
</dbReference>
<dbReference type="Pfam" id="PF22679">
    <property type="entry name" value="T1R_D3-like"/>
    <property type="match status" value="1"/>
</dbReference>
<dbReference type="InterPro" id="IPR027417">
    <property type="entry name" value="P-loop_NTPase"/>
</dbReference>
<sequence>MSAQSEQTLENNLIAQLENLGFDKVQITDEEALIINLKKQLERHNNTLLSDLEFRQILNKLAKGNIFAKAKTLRDKVDYTKDNGETGYIELINQIKWCKNEYQVTNQVTMKGTYKNRYDVTILVNGLPLVQIELKRRGLEMKEAFNQTNRYHRHSFSAGYGLFGYIQLFVISNGVNTKYYANNPVQKRDFKQTFFWADEDNKKISQLNEFTEEFLEKCQLSKMITKYVVLNESEKMLMVLRPYQYYAVEAIVEQVRDTEKNGYIWHTTGSGKTLTSFKTAQILTGSPHVHKVVFVVDRKDLDFQTIKEFNSFSEGSVDATTNTKKLVQQFADNTPLMVTTLQKLNTAISKEKYLASMADLHDKRMVFIFDECHRSQFGETHNRIKAFFHNVQMFGFTGTPIFPENAAKNALGKRTTEDLFAECLHKYVITDAIRDENVLKFSVEYIRTVKQKDTVADIEVEAIDTKEAMEAPERLNNITDYIIANHNRKTHGREFTAIFCVSNIATLTAYYELLQEKKEAKKHNFRIGTIFSYQANEDTEEAANGSIEPDIPDNSNDTPVDTHSREKLDEYILDYNGMFATNYSTDTFYSYYQDIGKRVKNREIDILLVVNMFLTGFDSKKLNTIYVDKNLKYHGLIQAYSRTNRTLGQKKSQGNVVCFRNLKPATDQAVELFANRDADKATVEDIILAPYEQYIERFADAVNILQVIAPTVDSVDHLTTEEDEAKFIQAFREIIRLKNVLDCFTEFTFADLPMDEQLFADYRSKYLDLYEKVRNEHAKEKVSILDDLDFELELIRRDKINVSYIISLLHNMQDDTEEGREKQHKAIISILDTEAQLRSKKELIEQFIATQFQDIPKGGDISDEFETYWNAEKEKAVKELSKAEGLDFEGLQQIIGDYLFTEKPPMRDDVIKIMEKRPGLRERKTVSERIISKIKAFVETFIDGVD</sequence>
<dbReference type="CDD" id="cd18030">
    <property type="entry name" value="DEXHc_RE_I_HsdR"/>
    <property type="match status" value="1"/>
</dbReference>
<keyword evidence="4 10" id="KW-0547">Nucleotide-binding</keyword>
<comment type="function">
    <text evidence="10">Subunit R is required for both nuclease and ATPase activities, but not for modification.</text>
</comment>
<reference evidence="13 14" key="1">
    <citation type="submission" date="2017-01" db="EMBL/GenBank/DDBJ databases">
        <title>The cable genome- insights into the physiology and evolution of filamentous bacteria capable of sulfide oxidation via long distance electron transfer.</title>
        <authorList>
            <person name="Schreiber L."/>
            <person name="Bjerg J.T."/>
            <person name="Boggild A."/>
            <person name="Van De Vossenberg J."/>
            <person name="Meysman F."/>
            <person name="Nielsen L.P."/>
            <person name="Schramm A."/>
            <person name="Kjeldsen K.U."/>
        </authorList>
    </citation>
    <scope>NUCLEOTIDE SEQUENCE [LARGE SCALE GENOMIC DNA]</scope>
    <source>
        <strain evidence="13">MCF</strain>
    </source>
</reference>
<name>A0A3S3QFN0_9BACT</name>
<evidence type="ECO:0000256" key="9">
    <source>
        <dbReference type="ARBA" id="ARBA00023125"/>
    </source>
</evidence>
<evidence type="ECO:0000256" key="5">
    <source>
        <dbReference type="ARBA" id="ARBA00022747"/>
    </source>
</evidence>
<evidence type="ECO:0000256" key="10">
    <source>
        <dbReference type="RuleBase" id="RU364115"/>
    </source>
</evidence>
<dbReference type="SMART" id="SM00487">
    <property type="entry name" value="DEXDc"/>
    <property type="match status" value="1"/>
</dbReference>
<dbReference type="EC" id="3.1.21.3" evidence="10"/>
<evidence type="ECO:0000313" key="14">
    <source>
        <dbReference type="Proteomes" id="UP000287853"/>
    </source>
</evidence>
<dbReference type="Proteomes" id="UP000287853">
    <property type="component" value="Unassembled WGS sequence"/>
</dbReference>
<dbReference type="CDD" id="cd18800">
    <property type="entry name" value="SF2_C_EcoR124I-like"/>
    <property type="match status" value="1"/>
</dbReference>
<dbReference type="PANTHER" id="PTHR30195">
    <property type="entry name" value="TYPE I SITE-SPECIFIC DEOXYRIBONUCLEASE PROTEIN SUBUNIT M AND R"/>
    <property type="match status" value="1"/>
</dbReference>
<comment type="similarity">
    <text evidence="2 10">Belongs to the HsdR family.</text>
</comment>
<dbReference type="InterPro" id="IPR022625">
    <property type="entry name" value="TypeI_RM_Rsu_C"/>
</dbReference>